<keyword evidence="2" id="KW-1185">Reference proteome</keyword>
<proteinExistence type="predicted"/>
<protein>
    <submittedName>
        <fullName evidence="1">Uncharacterized protein</fullName>
    </submittedName>
</protein>
<dbReference type="RefSeq" id="WP_185965766.1">
    <property type="nucleotide sequence ID" value="NZ_CP045503.2"/>
</dbReference>
<sequence length="58" mass="6409">MESLTVVARFTRFSDVFNIEGLNMLYPEVAIIEPIKQTLNSDSQLTLCNESQGASTDA</sequence>
<dbReference type="Proteomes" id="UP000316416">
    <property type="component" value="Chromosome"/>
</dbReference>
<reference evidence="1" key="1">
    <citation type="submission" date="2021-07" db="EMBL/GenBank/DDBJ databases">
        <title>Shewanella sp. YLB-07 whole genome sequence.</title>
        <authorList>
            <person name="Yu L."/>
        </authorList>
    </citation>
    <scope>NUCLEOTIDE SEQUENCE</scope>
    <source>
        <strain evidence="1">YLB-08</strain>
    </source>
</reference>
<name>A0ABX8S5L7_9GAMM</name>
<evidence type="ECO:0000313" key="1">
    <source>
        <dbReference type="EMBL" id="QXP44988.1"/>
    </source>
</evidence>
<gene>
    <name evidence="1" type="ORF">FM038_25355</name>
</gene>
<organism evidence="1 2">
    <name type="scientific">Shewanella eurypsychrophilus</name>
    <dbReference type="NCBI Taxonomy" id="2593656"/>
    <lineage>
        <taxon>Bacteria</taxon>
        <taxon>Pseudomonadati</taxon>
        <taxon>Pseudomonadota</taxon>
        <taxon>Gammaproteobacteria</taxon>
        <taxon>Alteromonadales</taxon>
        <taxon>Shewanellaceae</taxon>
        <taxon>Shewanella</taxon>
    </lineage>
</organism>
<accession>A0ABX8S5L7</accession>
<evidence type="ECO:0000313" key="2">
    <source>
        <dbReference type="Proteomes" id="UP000316416"/>
    </source>
</evidence>
<dbReference type="EMBL" id="CP045503">
    <property type="protein sequence ID" value="QXP44988.1"/>
    <property type="molecule type" value="Genomic_DNA"/>
</dbReference>